<name>A0A8J6MBC8_9FIRM</name>
<comment type="caution">
    <text evidence="1">The sequence shown here is derived from an EMBL/GenBank/DDBJ whole genome shotgun (WGS) entry which is preliminary data.</text>
</comment>
<proteinExistence type="predicted"/>
<keyword evidence="2" id="KW-1185">Reference proteome</keyword>
<protein>
    <submittedName>
        <fullName evidence="1">Uncharacterized protein</fullName>
    </submittedName>
</protein>
<dbReference type="AlphaFoldDB" id="A0A8J6MBC8"/>
<evidence type="ECO:0000313" key="1">
    <source>
        <dbReference type="EMBL" id="MBC5717645.1"/>
    </source>
</evidence>
<sequence>MAEVCGHAEELSKEEQRAIVIAQTLSCMGPKEIGNALLLLNTCQGQLFGFVPEQLGVRNAKELRTVFGILCEVVRLAPAEFYFPLTVRMEREIYKAVSAWTGNTHHESTTVLQRIWEEKRWMKENGKQASPEITGLLKLHHYYMKTLNGDGQPEWDEL</sequence>
<accession>A0A8J6MBC8</accession>
<gene>
    <name evidence="1" type="ORF">H8S55_09975</name>
</gene>
<evidence type="ECO:0000313" key="2">
    <source>
        <dbReference type="Proteomes" id="UP000602260"/>
    </source>
</evidence>
<dbReference type="EMBL" id="JACOPN010000006">
    <property type="protein sequence ID" value="MBC5717645.1"/>
    <property type="molecule type" value="Genomic_DNA"/>
</dbReference>
<organism evidence="1 2">
    <name type="scientific">Flintibacter faecis</name>
    <dbReference type="NCBI Taxonomy" id="2763047"/>
    <lineage>
        <taxon>Bacteria</taxon>
        <taxon>Bacillati</taxon>
        <taxon>Bacillota</taxon>
        <taxon>Clostridia</taxon>
        <taxon>Eubacteriales</taxon>
        <taxon>Flintibacter</taxon>
    </lineage>
</organism>
<dbReference type="Proteomes" id="UP000602260">
    <property type="component" value="Unassembled WGS sequence"/>
</dbReference>
<reference evidence="1" key="1">
    <citation type="submission" date="2020-08" db="EMBL/GenBank/DDBJ databases">
        <title>Genome public.</title>
        <authorList>
            <person name="Liu C."/>
            <person name="Sun Q."/>
        </authorList>
    </citation>
    <scope>NUCLEOTIDE SEQUENCE</scope>
    <source>
        <strain evidence="1">BX5</strain>
    </source>
</reference>